<name>A0ACB0KF50_TRIPR</name>
<protein>
    <submittedName>
        <fullName evidence="1">Uncharacterized protein</fullName>
    </submittedName>
</protein>
<comment type="caution">
    <text evidence="1">The sequence shown here is derived from an EMBL/GenBank/DDBJ whole genome shotgun (WGS) entry which is preliminary data.</text>
</comment>
<proteinExistence type="predicted"/>
<dbReference type="EMBL" id="CASHSV030000206">
    <property type="protein sequence ID" value="CAJ2654916.1"/>
    <property type="molecule type" value="Genomic_DNA"/>
</dbReference>
<sequence>MCKGTIEEKNHSSCKRFPSNEIASTCDKKSTSSSISCELCGLKASLYCHSDNAYLCRKCDNLVHKANFLALRHVRSFLCNTCQNLTRRYLLGASLEVILPTTIENLPNDDSINRNCSRKEKSTTLFQFL</sequence>
<evidence type="ECO:0000313" key="1">
    <source>
        <dbReference type="EMBL" id="CAJ2654916.1"/>
    </source>
</evidence>
<evidence type="ECO:0000313" key="2">
    <source>
        <dbReference type="Proteomes" id="UP001177021"/>
    </source>
</evidence>
<gene>
    <name evidence="1" type="ORF">MILVUS5_LOCUS21955</name>
</gene>
<accession>A0ACB0KF50</accession>
<keyword evidence="2" id="KW-1185">Reference proteome</keyword>
<dbReference type="Proteomes" id="UP001177021">
    <property type="component" value="Unassembled WGS sequence"/>
</dbReference>
<organism evidence="1 2">
    <name type="scientific">Trifolium pratense</name>
    <name type="common">Red clover</name>
    <dbReference type="NCBI Taxonomy" id="57577"/>
    <lineage>
        <taxon>Eukaryota</taxon>
        <taxon>Viridiplantae</taxon>
        <taxon>Streptophyta</taxon>
        <taxon>Embryophyta</taxon>
        <taxon>Tracheophyta</taxon>
        <taxon>Spermatophyta</taxon>
        <taxon>Magnoliopsida</taxon>
        <taxon>eudicotyledons</taxon>
        <taxon>Gunneridae</taxon>
        <taxon>Pentapetalae</taxon>
        <taxon>rosids</taxon>
        <taxon>fabids</taxon>
        <taxon>Fabales</taxon>
        <taxon>Fabaceae</taxon>
        <taxon>Papilionoideae</taxon>
        <taxon>50 kb inversion clade</taxon>
        <taxon>NPAAA clade</taxon>
        <taxon>Hologalegina</taxon>
        <taxon>IRL clade</taxon>
        <taxon>Trifolieae</taxon>
        <taxon>Trifolium</taxon>
    </lineage>
</organism>
<reference evidence="1" key="1">
    <citation type="submission" date="2023-10" db="EMBL/GenBank/DDBJ databases">
        <authorList>
            <person name="Rodriguez Cubillos JULIANA M."/>
            <person name="De Vega J."/>
        </authorList>
    </citation>
    <scope>NUCLEOTIDE SEQUENCE</scope>
</reference>